<protein>
    <submittedName>
        <fullName evidence="2">Uncharacterized protein</fullName>
    </submittedName>
</protein>
<accession>A0ABQ2C7V0</accession>
<organism evidence="2 3">
    <name type="scientific">Limosilactobacillus caviae</name>
    <dbReference type="NCBI Taxonomy" id="1769424"/>
    <lineage>
        <taxon>Bacteria</taxon>
        <taxon>Bacillati</taxon>
        <taxon>Bacillota</taxon>
        <taxon>Bacilli</taxon>
        <taxon>Lactobacillales</taxon>
        <taxon>Lactobacillaceae</taxon>
        <taxon>Limosilactobacillus</taxon>
    </lineage>
</organism>
<keyword evidence="3" id="KW-1185">Reference proteome</keyword>
<gene>
    <name evidence="2" type="ORF">GCM10011459_16370</name>
</gene>
<dbReference type="EMBL" id="BMDS01000005">
    <property type="protein sequence ID" value="GGI63803.1"/>
    <property type="molecule type" value="Genomic_DNA"/>
</dbReference>
<evidence type="ECO:0000313" key="3">
    <source>
        <dbReference type="Proteomes" id="UP000603295"/>
    </source>
</evidence>
<name>A0ABQ2C7V0_9LACO</name>
<dbReference type="RefSeq" id="WP_188357979.1">
    <property type="nucleotide sequence ID" value="NZ_BMDS01000005.1"/>
</dbReference>
<evidence type="ECO:0000256" key="1">
    <source>
        <dbReference type="SAM" id="Coils"/>
    </source>
</evidence>
<keyword evidence="1" id="KW-0175">Coiled coil</keyword>
<evidence type="ECO:0000313" key="2">
    <source>
        <dbReference type="EMBL" id="GGI63803.1"/>
    </source>
</evidence>
<feature type="coiled-coil region" evidence="1">
    <location>
        <begin position="1"/>
        <end position="28"/>
    </location>
</feature>
<proteinExistence type="predicted"/>
<comment type="caution">
    <text evidence="2">The sequence shown here is derived from an EMBL/GenBank/DDBJ whole genome shotgun (WGS) entry which is preliminary data.</text>
</comment>
<sequence>MEPSKEFLEVLEDEKKRLENEVSKIDLQSPDAYKQACKLADTYSNYFYKRHEPMIAIEFKNFIMGVYSKHKIGNLSDKEIHDKLCKTLQDILNHP</sequence>
<dbReference type="Proteomes" id="UP000603295">
    <property type="component" value="Unassembled WGS sequence"/>
</dbReference>
<reference evidence="3" key="1">
    <citation type="journal article" date="2019" name="Int. J. Syst. Evol. Microbiol.">
        <title>The Global Catalogue of Microorganisms (GCM) 10K type strain sequencing project: providing services to taxonomists for standard genome sequencing and annotation.</title>
        <authorList>
            <consortium name="The Broad Institute Genomics Platform"/>
            <consortium name="The Broad Institute Genome Sequencing Center for Infectious Disease"/>
            <person name="Wu L."/>
            <person name="Ma J."/>
        </authorList>
    </citation>
    <scope>NUCLEOTIDE SEQUENCE [LARGE SCALE GENOMIC DNA]</scope>
    <source>
        <strain evidence="3">CCM 8609</strain>
    </source>
</reference>